<keyword evidence="1" id="KW-0812">Transmembrane</keyword>
<protein>
    <submittedName>
        <fullName evidence="2">Uncharacterized protein</fullName>
    </submittedName>
</protein>
<comment type="caution">
    <text evidence="2">The sequence shown here is derived from an EMBL/GenBank/DDBJ whole genome shotgun (WGS) entry which is preliminary data.</text>
</comment>
<keyword evidence="1" id="KW-0472">Membrane</keyword>
<proteinExistence type="predicted"/>
<name>A0AAE1CAG9_9PEZI</name>
<evidence type="ECO:0000313" key="2">
    <source>
        <dbReference type="EMBL" id="KAK3685546.1"/>
    </source>
</evidence>
<accession>A0AAE1CAG9</accession>
<sequence>MLYLAALLLTLVMALLTLESWLLWYCRHYFDLESANGILSQAVRAAGFLLSAAWPVWGLCYCLQRPTTLAQETWAFLPLPASFNSLLLQLFNILILYYLRLFLSSSAIMFYSTIVPLSKSIST</sequence>
<dbReference type="Proteomes" id="UP001270362">
    <property type="component" value="Unassembled WGS sequence"/>
</dbReference>
<reference evidence="2" key="1">
    <citation type="journal article" date="2023" name="Mol. Phylogenet. Evol.">
        <title>Genome-scale phylogeny and comparative genomics of the fungal order Sordariales.</title>
        <authorList>
            <person name="Hensen N."/>
            <person name="Bonometti L."/>
            <person name="Westerberg I."/>
            <person name="Brannstrom I.O."/>
            <person name="Guillou S."/>
            <person name="Cros-Aarteil S."/>
            <person name="Calhoun S."/>
            <person name="Haridas S."/>
            <person name="Kuo A."/>
            <person name="Mondo S."/>
            <person name="Pangilinan J."/>
            <person name="Riley R."/>
            <person name="LaButti K."/>
            <person name="Andreopoulos B."/>
            <person name="Lipzen A."/>
            <person name="Chen C."/>
            <person name="Yan M."/>
            <person name="Daum C."/>
            <person name="Ng V."/>
            <person name="Clum A."/>
            <person name="Steindorff A."/>
            <person name="Ohm R.A."/>
            <person name="Martin F."/>
            <person name="Silar P."/>
            <person name="Natvig D.O."/>
            <person name="Lalanne C."/>
            <person name="Gautier V."/>
            <person name="Ament-Velasquez S.L."/>
            <person name="Kruys A."/>
            <person name="Hutchinson M.I."/>
            <person name="Powell A.J."/>
            <person name="Barry K."/>
            <person name="Miller A.N."/>
            <person name="Grigoriev I.V."/>
            <person name="Debuchy R."/>
            <person name="Gladieux P."/>
            <person name="Hiltunen Thoren M."/>
            <person name="Johannesson H."/>
        </authorList>
    </citation>
    <scope>NUCLEOTIDE SEQUENCE</scope>
    <source>
        <strain evidence="2">CBS 314.62</strain>
    </source>
</reference>
<feature type="transmembrane region" description="Helical" evidence="1">
    <location>
        <begin position="44"/>
        <end position="63"/>
    </location>
</feature>
<feature type="transmembrane region" description="Helical" evidence="1">
    <location>
        <begin position="75"/>
        <end position="99"/>
    </location>
</feature>
<dbReference type="AlphaFoldDB" id="A0AAE1CAG9"/>
<evidence type="ECO:0000313" key="3">
    <source>
        <dbReference type="Proteomes" id="UP001270362"/>
    </source>
</evidence>
<dbReference type="EMBL" id="JAULSO010000003">
    <property type="protein sequence ID" value="KAK3685546.1"/>
    <property type="molecule type" value="Genomic_DNA"/>
</dbReference>
<organism evidence="2 3">
    <name type="scientific">Podospora appendiculata</name>
    <dbReference type="NCBI Taxonomy" id="314037"/>
    <lineage>
        <taxon>Eukaryota</taxon>
        <taxon>Fungi</taxon>
        <taxon>Dikarya</taxon>
        <taxon>Ascomycota</taxon>
        <taxon>Pezizomycotina</taxon>
        <taxon>Sordariomycetes</taxon>
        <taxon>Sordariomycetidae</taxon>
        <taxon>Sordariales</taxon>
        <taxon>Podosporaceae</taxon>
        <taxon>Podospora</taxon>
    </lineage>
</organism>
<evidence type="ECO:0000256" key="1">
    <source>
        <dbReference type="SAM" id="Phobius"/>
    </source>
</evidence>
<gene>
    <name evidence="2" type="ORF">B0T22DRAFT_221592</name>
</gene>
<reference evidence="2" key="2">
    <citation type="submission" date="2023-06" db="EMBL/GenBank/DDBJ databases">
        <authorList>
            <consortium name="Lawrence Berkeley National Laboratory"/>
            <person name="Haridas S."/>
            <person name="Hensen N."/>
            <person name="Bonometti L."/>
            <person name="Westerberg I."/>
            <person name="Brannstrom I.O."/>
            <person name="Guillou S."/>
            <person name="Cros-Aarteil S."/>
            <person name="Calhoun S."/>
            <person name="Kuo A."/>
            <person name="Mondo S."/>
            <person name="Pangilinan J."/>
            <person name="Riley R."/>
            <person name="Labutti K."/>
            <person name="Andreopoulos B."/>
            <person name="Lipzen A."/>
            <person name="Chen C."/>
            <person name="Yanf M."/>
            <person name="Daum C."/>
            <person name="Ng V."/>
            <person name="Clum A."/>
            <person name="Steindorff A."/>
            <person name="Ohm R."/>
            <person name="Martin F."/>
            <person name="Silar P."/>
            <person name="Natvig D."/>
            <person name="Lalanne C."/>
            <person name="Gautier V."/>
            <person name="Ament-Velasquez S.L."/>
            <person name="Kruys A."/>
            <person name="Hutchinson M.I."/>
            <person name="Powell A.J."/>
            <person name="Barry K."/>
            <person name="Miller A.N."/>
            <person name="Grigoriev I.V."/>
            <person name="Debuchy R."/>
            <person name="Gladieux P."/>
            <person name="Thoren M.H."/>
            <person name="Johannesson H."/>
        </authorList>
    </citation>
    <scope>NUCLEOTIDE SEQUENCE</scope>
    <source>
        <strain evidence="2">CBS 314.62</strain>
    </source>
</reference>
<keyword evidence="1" id="KW-1133">Transmembrane helix</keyword>
<keyword evidence="3" id="KW-1185">Reference proteome</keyword>